<dbReference type="RefSeq" id="WP_204415695.1">
    <property type="nucleotide sequence ID" value="NZ_JAFBED010000004.1"/>
</dbReference>
<feature type="coiled-coil region" evidence="1">
    <location>
        <begin position="72"/>
        <end position="106"/>
    </location>
</feature>
<organism evidence="2 3">
    <name type="scientific">Sutcliffiella tianshenii</name>
    <dbReference type="NCBI Taxonomy" id="1463404"/>
    <lineage>
        <taxon>Bacteria</taxon>
        <taxon>Bacillati</taxon>
        <taxon>Bacillota</taxon>
        <taxon>Bacilli</taxon>
        <taxon>Bacillales</taxon>
        <taxon>Bacillaceae</taxon>
        <taxon>Sutcliffiella</taxon>
    </lineage>
</organism>
<dbReference type="Proteomes" id="UP000737402">
    <property type="component" value="Unassembled WGS sequence"/>
</dbReference>
<comment type="caution">
    <text evidence="2">The sequence shown here is derived from an EMBL/GenBank/DDBJ whole genome shotgun (WGS) entry which is preliminary data.</text>
</comment>
<dbReference type="EMBL" id="JAFBED010000004">
    <property type="protein sequence ID" value="MBM7620182.1"/>
    <property type="molecule type" value="Genomic_DNA"/>
</dbReference>
<protein>
    <submittedName>
        <fullName evidence="2">Anaerobic ribonucleoside-triphosphate reductase</fullName>
    </submittedName>
</protein>
<gene>
    <name evidence="2" type="ORF">JOC95_002035</name>
</gene>
<accession>A0ABS2NZV5</accession>
<sequence>METRKKQIELLIKLRESALEQLDTMEKSVIEKNKKIAALESQWEHINESQLFSTIGDQSAEDFFAFQIEYEKKNLSSLLKDKEDHNEKYNKQIEMIDASIQKLSLEAN</sequence>
<proteinExistence type="predicted"/>
<keyword evidence="1" id="KW-0175">Coiled coil</keyword>
<evidence type="ECO:0000313" key="2">
    <source>
        <dbReference type="EMBL" id="MBM7620182.1"/>
    </source>
</evidence>
<reference evidence="2 3" key="1">
    <citation type="submission" date="2021-01" db="EMBL/GenBank/DDBJ databases">
        <title>Genomic Encyclopedia of Type Strains, Phase IV (KMG-IV): sequencing the most valuable type-strain genomes for metagenomic binning, comparative biology and taxonomic classification.</title>
        <authorList>
            <person name="Goeker M."/>
        </authorList>
    </citation>
    <scope>NUCLEOTIDE SEQUENCE [LARGE SCALE GENOMIC DNA]</scope>
    <source>
        <strain evidence="2 3">DSM 25879</strain>
    </source>
</reference>
<keyword evidence="3" id="KW-1185">Reference proteome</keyword>
<evidence type="ECO:0000256" key="1">
    <source>
        <dbReference type="SAM" id="Coils"/>
    </source>
</evidence>
<evidence type="ECO:0000313" key="3">
    <source>
        <dbReference type="Proteomes" id="UP000737402"/>
    </source>
</evidence>
<name>A0ABS2NZV5_9BACI</name>